<dbReference type="SUPFAM" id="SSF46785">
    <property type="entry name" value="Winged helix' DNA-binding domain"/>
    <property type="match status" value="1"/>
</dbReference>
<keyword evidence="2" id="KW-0238">DNA-binding</keyword>
<proteinExistence type="predicted"/>
<evidence type="ECO:0000313" key="6">
    <source>
        <dbReference type="Proteomes" id="UP000070383"/>
    </source>
</evidence>
<dbReference type="PANTHER" id="PTHR42756">
    <property type="entry name" value="TRANSCRIPTIONAL REGULATOR, MARR"/>
    <property type="match status" value="1"/>
</dbReference>
<evidence type="ECO:0000256" key="1">
    <source>
        <dbReference type="ARBA" id="ARBA00023015"/>
    </source>
</evidence>
<feature type="domain" description="HTH marR-type" evidence="4">
    <location>
        <begin position="5"/>
        <end position="137"/>
    </location>
</feature>
<dbReference type="InterPro" id="IPR036390">
    <property type="entry name" value="WH_DNA-bd_sf"/>
</dbReference>
<dbReference type="RefSeq" id="WP_060928792.1">
    <property type="nucleotide sequence ID" value="NZ_CAMPUE010000013.1"/>
</dbReference>
<dbReference type="SMART" id="SM00347">
    <property type="entry name" value="HTH_MARR"/>
    <property type="match status" value="1"/>
</dbReference>
<dbReference type="STRING" id="33036.HMPREF3200_00012"/>
<gene>
    <name evidence="5" type="ORF">HMPREF3200_00012</name>
</gene>
<dbReference type="AlphaFoldDB" id="A0A133KIJ1"/>
<keyword evidence="6" id="KW-1185">Reference proteome</keyword>
<dbReference type="EMBL" id="LRPM01000001">
    <property type="protein sequence ID" value="KWZ79433.1"/>
    <property type="molecule type" value="Genomic_DNA"/>
</dbReference>
<dbReference type="GO" id="GO:0003700">
    <property type="term" value="F:DNA-binding transcription factor activity"/>
    <property type="evidence" value="ECO:0007669"/>
    <property type="project" value="InterPro"/>
</dbReference>
<organism evidence="5 6">
    <name type="scientific">Anaerococcus tetradius</name>
    <dbReference type="NCBI Taxonomy" id="33036"/>
    <lineage>
        <taxon>Bacteria</taxon>
        <taxon>Bacillati</taxon>
        <taxon>Bacillota</taxon>
        <taxon>Tissierellia</taxon>
        <taxon>Tissierellales</taxon>
        <taxon>Peptoniphilaceae</taxon>
        <taxon>Anaerococcus</taxon>
    </lineage>
</organism>
<evidence type="ECO:0000256" key="3">
    <source>
        <dbReference type="ARBA" id="ARBA00023163"/>
    </source>
</evidence>
<reference evidence="6" key="1">
    <citation type="submission" date="2016-01" db="EMBL/GenBank/DDBJ databases">
        <authorList>
            <person name="Mitreva M."/>
            <person name="Pepin K.H."/>
            <person name="Mihindukulasuriya K.A."/>
            <person name="Fulton R."/>
            <person name="Fronick C."/>
            <person name="O'Laughlin M."/>
            <person name="Miner T."/>
            <person name="Herter B."/>
            <person name="Rosa B.A."/>
            <person name="Cordes M."/>
            <person name="Tomlinson C."/>
            <person name="Wollam A."/>
            <person name="Palsikar V.B."/>
            <person name="Mardis E.R."/>
            <person name="Wilson R.K."/>
        </authorList>
    </citation>
    <scope>NUCLEOTIDE SEQUENCE [LARGE SCALE GENOMIC DNA]</scope>
    <source>
        <strain evidence="6">MJR8151</strain>
    </source>
</reference>
<dbReference type="PRINTS" id="PR00598">
    <property type="entry name" value="HTHMARR"/>
</dbReference>
<protein>
    <submittedName>
        <fullName evidence="5">Transcriptional regulator, MarR family</fullName>
    </submittedName>
</protein>
<keyword evidence="1" id="KW-0805">Transcription regulation</keyword>
<dbReference type="InterPro" id="IPR036388">
    <property type="entry name" value="WH-like_DNA-bd_sf"/>
</dbReference>
<name>A0A133KIJ1_9FIRM</name>
<dbReference type="Gene3D" id="1.10.10.10">
    <property type="entry name" value="Winged helix-like DNA-binding domain superfamily/Winged helix DNA-binding domain"/>
    <property type="match status" value="1"/>
</dbReference>
<dbReference type="GO" id="GO:0003677">
    <property type="term" value="F:DNA binding"/>
    <property type="evidence" value="ECO:0007669"/>
    <property type="project" value="UniProtKB-KW"/>
</dbReference>
<dbReference type="InterPro" id="IPR000835">
    <property type="entry name" value="HTH_MarR-typ"/>
</dbReference>
<evidence type="ECO:0000259" key="4">
    <source>
        <dbReference type="PROSITE" id="PS50995"/>
    </source>
</evidence>
<evidence type="ECO:0000313" key="5">
    <source>
        <dbReference type="EMBL" id="KWZ79433.1"/>
    </source>
</evidence>
<dbReference type="OrthoDB" id="2288024at2"/>
<dbReference type="Proteomes" id="UP000070383">
    <property type="component" value="Unassembled WGS sequence"/>
</dbReference>
<dbReference type="Pfam" id="PF01047">
    <property type="entry name" value="MarR"/>
    <property type="match status" value="1"/>
</dbReference>
<dbReference type="PATRIC" id="fig|33036.3.peg.12"/>
<dbReference type="PANTHER" id="PTHR42756:SF1">
    <property type="entry name" value="TRANSCRIPTIONAL REPRESSOR OF EMRAB OPERON"/>
    <property type="match status" value="1"/>
</dbReference>
<dbReference type="PROSITE" id="PS50995">
    <property type="entry name" value="HTH_MARR_2"/>
    <property type="match status" value="1"/>
</dbReference>
<keyword evidence="3" id="KW-0804">Transcription</keyword>
<accession>A0A133KIJ1</accession>
<sequence>MIDYEMHIAFATTKASKALNDSFNNVVLKYGVTRSQCVAMYYINLAKAIGQKELAQKMNIRESTMTGLLDRMQRDGLIDRKLDDEDMRKKTISLSKKGYEKLDEIIGVADEFISNAVKDLKEEEIEVFKKVLKSMVKSTLEWEEKMVKSI</sequence>
<evidence type="ECO:0000256" key="2">
    <source>
        <dbReference type="ARBA" id="ARBA00023125"/>
    </source>
</evidence>
<comment type="caution">
    <text evidence="5">The sequence shown here is derived from an EMBL/GenBank/DDBJ whole genome shotgun (WGS) entry which is preliminary data.</text>
</comment>